<sequence length="422" mass="48422">MRKKSSAILLFLSIYSQGTFANEIINKNESTPPPKEKTTPLNVNNFIKKVVINNENTVTIRKEYISHFDIVKNQEEKRIISDRYISSSINNNDTTFYITEEISENLEKHLKAKHPGYTSDFNPHFAYIIPSKDKAIKEEFYQYLNHVIKDNSLINNINPLVLKMFEEQSIDTLYIKIKNNNHLLSEVKNKKTQPLTDDEKKKLDSRINRRIDHIIHHSVTKNAENIQENRDVINNSITKKINSLNEAEALNTENIDKNKTDININTGNINRNKNNIDRIDSLTAEYFSEFGILDSERKDIKGHFQRLYIESSVNRGNINHLSDDLKHLSNDLKYFKSETNTRFSKVEKRANQGIASVAAMSNLPFTDSATFSTAIGIGNYRNATALAWGMQYRINENVKIRASTAWNDSNNFVSAGGVGISW</sequence>
<protein>
    <submittedName>
        <fullName evidence="10">YadA-like family protein</fullName>
    </submittedName>
</protein>
<evidence type="ECO:0000313" key="10">
    <source>
        <dbReference type="EMBL" id="MBG2879605.1"/>
    </source>
</evidence>
<evidence type="ECO:0000256" key="8">
    <source>
        <dbReference type="SAM" id="SignalP"/>
    </source>
</evidence>
<feature type="domain" description="Trimeric autotransporter adhesin YadA-like C-terminal membrane anchor" evidence="9">
    <location>
        <begin position="368"/>
        <end position="422"/>
    </location>
</feature>
<dbReference type="SUPFAM" id="SSF54523">
    <property type="entry name" value="Pili subunits"/>
    <property type="match status" value="1"/>
</dbReference>
<proteinExistence type="predicted"/>
<keyword evidence="6" id="KW-0472">Membrane</keyword>
<dbReference type="Pfam" id="PF03895">
    <property type="entry name" value="YadA_anchor"/>
    <property type="match status" value="1"/>
</dbReference>
<evidence type="ECO:0000313" key="11">
    <source>
        <dbReference type="Proteomes" id="UP000614721"/>
    </source>
</evidence>
<name>A0ABS0IVK9_9GAMM</name>
<keyword evidence="4" id="KW-0812">Transmembrane</keyword>
<evidence type="ECO:0000256" key="3">
    <source>
        <dbReference type="ARBA" id="ARBA00022452"/>
    </source>
</evidence>
<dbReference type="InterPro" id="IPR005594">
    <property type="entry name" value="YadA_C"/>
</dbReference>
<organism evidence="10 11">
    <name type="scientific">Proteus alimentorum</name>
    <dbReference type="NCBI Taxonomy" id="1973495"/>
    <lineage>
        <taxon>Bacteria</taxon>
        <taxon>Pseudomonadati</taxon>
        <taxon>Pseudomonadota</taxon>
        <taxon>Gammaproteobacteria</taxon>
        <taxon>Enterobacterales</taxon>
        <taxon>Morganellaceae</taxon>
        <taxon>Proteus</taxon>
    </lineage>
</organism>
<feature type="signal peptide" evidence="8">
    <location>
        <begin position="1"/>
        <end position="21"/>
    </location>
</feature>
<dbReference type="InterPro" id="IPR045584">
    <property type="entry name" value="Pilin-like"/>
</dbReference>
<evidence type="ECO:0000256" key="6">
    <source>
        <dbReference type="ARBA" id="ARBA00023136"/>
    </source>
</evidence>
<evidence type="ECO:0000256" key="1">
    <source>
        <dbReference type="ARBA" id="ARBA00004241"/>
    </source>
</evidence>
<reference evidence="10 11" key="1">
    <citation type="submission" date="2020-11" db="EMBL/GenBank/DDBJ databases">
        <title>Enhanced detection system for hospital associated transmission using whole genome sequencing surveillance.</title>
        <authorList>
            <person name="Harrison L.H."/>
            <person name="Van Tyne D."/>
            <person name="Marsh J.W."/>
            <person name="Griffith M.P."/>
            <person name="Snyder D.J."/>
            <person name="Cooper V.S."/>
            <person name="Mustapha M."/>
        </authorList>
    </citation>
    <scope>NUCLEOTIDE SEQUENCE [LARGE SCALE GENOMIC DNA]</scope>
    <source>
        <strain evidence="10 11">PR00075</strain>
    </source>
</reference>
<keyword evidence="3" id="KW-1134">Transmembrane beta strand</keyword>
<dbReference type="RefSeq" id="WP_196567726.1">
    <property type="nucleotide sequence ID" value="NZ_JADRYY010000020.1"/>
</dbReference>
<dbReference type="Proteomes" id="UP000614721">
    <property type="component" value="Unassembled WGS sequence"/>
</dbReference>
<dbReference type="EMBL" id="JADSJP010000014">
    <property type="protein sequence ID" value="MBG2879605.1"/>
    <property type="molecule type" value="Genomic_DNA"/>
</dbReference>
<keyword evidence="7" id="KW-0998">Cell outer membrane</keyword>
<comment type="subcellular location">
    <subcellularLocation>
        <location evidence="2">Cell outer membrane</location>
    </subcellularLocation>
    <subcellularLocation>
        <location evidence="1">Cell surface</location>
    </subcellularLocation>
</comment>
<accession>A0ABS0IVK9</accession>
<gene>
    <name evidence="10" type="ORF">I4902_10020</name>
</gene>
<dbReference type="Gene3D" id="3.30.1300.30">
    <property type="entry name" value="GSPII I/J protein-like"/>
    <property type="match status" value="1"/>
</dbReference>
<evidence type="ECO:0000256" key="5">
    <source>
        <dbReference type="ARBA" id="ARBA00022729"/>
    </source>
</evidence>
<evidence type="ECO:0000256" key="4">
    <source>
        <dbReference type="ARBA" id="ARBA00022692"/>
    </source>
</evidence>
<evidence type="ECO:0000256" key="7">
    <source>
        <dbReference type="ARBA" id="ARBA00023237"/>
    </source>
</evidence>
<comment type="caution">
    <text evidence="10">The sequence shown here is derived from an EMBL/GenBank/DDBJ whole genome shotgun (WGS) entry which is preliminary data.</text>
</comment>
<feature type="chain" id="PRO_5047446392" evidence="8">
    <location>
        <begin position="22"/>
        <end position="422"/>
    </location>
</feature>
<keyword evidence="11" id="KW-1185">Reference proteome</keyword>
<evidence type="ECO:0000256" key="2">
    <source>
        <dbReference type="ARBA" id="ARBA00004442"/>
    </source>
</evidence>
<keyword evidence="5 8" id="KW-0732">Signal</keyword>
<evidence type="ECO:0000259" key="9">
    <source>
        <dbReference type="Pfam" id="PF03895"/>
    </source>
</evidence>